<dbReference type="RefSeq" id="WP_202246806.1">
    <property type="nucleotide sequence ID" value="NZ_JAESIY010000023.1"/>
</dbReference>
<comment type="caution">
    <text evidence="1">The sequence shown here is derived from an EMBL/GenBank/DDBJ whole genome shotgun (WGS) entry which is preliminary data.</text>
</comment>
<name>A0A937FDZ8_9BACT</name>
<dbReference type="AlphaFoldDB" id="A0A937FDZ8"/>
<organism evidence="1 2">
    <name type="scientific">Fulvivirga sediminis</name>
    <dbReference type="NCBI Taxonomy" id="2803949"/>
    <lineage>
        <taxon>Bacteria</taxon>
        <taxon>Pseudomonadati</taxon>
        <taxon>Bacteroidota</taxon>
        <taxon>Cytophagia</taxon>
        <taxon>Cytophagales</taxon>
        <taxon>Fulvivirgaceae</taxon>
        <taxon>Fulvivirga</taxon>
    </lineage>
</organism>
<evidence type="ECO:0000313" key="2">
    <source>
        <dbReference type="Proteomes" id="UP000659388"/>
    </source>
</evidence>
<accession>A0A937FDZ8</accession>
<protein>
    <submittedName>
        <fullName evidence="1">Uncharacterized protein</fullName>
    </submittedName>
</protein>
<dbReference type="InterPro" id="IPR011044">
    <property type="entry name" value="Quino_amine_DH_bsu"/>
</dbReference>
<proteinExistence type="predicted"/>
<keyword evidence="2" id="KW-1185">Reference proteome</keyword>
<gene>
    <name evidence="1" type="ORF">JL102_22900</name>
</gene>
<dbReference type="Proteomes" id="UP000659388">
    <property type="component" value="Unassembled WGS sequence"/>
</dbReference>
<sequence length="224" mass="24760">MLTETLFNDVETVEVTMIHGNASNGKYGVFGATEGVVLVDDQDNIELIKNVEGLNAESWLSHIHGHDNTDLFFGNASQVGVFKVDPVSKTMAKIYSGDDVINEMFNFNGEYYIIHTSDNKIRVFDAHNGNEIASRVIEVANIPKLSQTNGREMAELMEADEPNPVLVTSDKFLYVLAPNRTQIKVLEIASLKHVHTIELPTAVDSIVKNGFSMEGDQNSDHNHG</sequence>
<reference evidence="1" key="1">
    <citation type="submission" date="2021-01" db="EMBL/GenBank/DDBJ databases">
        <title>Fulvivirga kasyanovii gen. nov., sp nov., a novel member of the phylum Bacteroidetes isolated from seawater in a mussel farm.</title>
        <authorList>
            <person name="Zhao L.-H."/>
            <person name="Wang Z.-J."/>
        </authorList>
    </citation>
    <scope>NUCLEOTIDE SEQUENCE</scope>
    <source>
        <strain evidence="1">2943</strain>
    </source>
</reference>
<evidence type="ECO:0000313" key="1">
    <source>
        <dbReference type="EMBL" id="MBL3659014.1"/>
    </source>
</evidence>
<dbReference type="SUPFAM" id="SSF50969">
    <property type="entry name" value="YVTN repeat-like/Quinoprotein amine dehydrogenase"/>
    <property type="match status" value="1"/>
</dbReference>
<dbReference type="EMBL" id="JAESIY010000023">
    <property type="protein sequence ID" value="MBL3659014.1"/>
    <property type="molecule type" value="Genomic_DNA"/>
</dbReference>